<dbReference type="EMBL" id="CP004350">
    <property type="protein sequence ID" value="AHI21184.1"/>
    <property type="molecule type" value="Genomic_DNA"/>
</dbReference>
<sequence>MKRIMAGAVALMASLSLAACGSATVDSDSEVSPDATVAPLERGDSEGDSDSEDSNSTEESSESSAPSTSKRAEKDDAEASTSKSEPAPEDRGAQEVDQAPTPQVADSDAGYLDAVAGGGVDIAGVENQLVSAGNTACNPDDEVTVAAVAGQLIEQGRTDKSIEEVIALINEQAQSAYC</sequence>
<gene>
    <name evidence="3" type="ORF">CCASEI_13170</name>
</gene>
<evidence type="ECO:0008006" key="5">
    <source>
        <dbReference type="Google" id="ProtNLM"/>
    </source>
</evidence>
<keyword evidence="4" id="KW-1185">Reference proteome</keyword>
<evidence type="ECO:0000313" key="3">
    <source>
        <dbReference type="EMBL" id="AHI21184.1"/>
    </source>
</evidence>
<feature type="signal peptide" evidence="2">
    <location>
        <begin position="1"/>
        <end position="18"/>
    </location>
</feature>
<feature type="region of interest" description="Disordered" evidence="1">
    <location>
        <begin position="20"/>
        <end position="108"/>
    </location>
</feature>
<proteinExistence type="predicted"/>
<evidence type="ECO:0000256" key="1">
    <source>
        <dbReference type="SAM" id="MobiDB-lite"/>
    </source>
</evidence>
<feature type="compositionally biased region" description="Acidic residues" evidence="1">
    <location>
        <begin position="46"/>
        <end position="61"/>
    </location>
</feature>
<dbReference type="Proteomes" id="UP000019226">
    <property type="component" value="Chromosome"/>
</dbReference>
<evidence type="ECO:0000256" key="2">
    <source>
        <dbReference type="SAM" id="SignalP"/>
    </source>
</evidence>
<feature type="chain" id="PRO_5045238633" description="DUF732 domain-containing protein" evidence="2">
    <location>
        <begin position="19"/>
        <end position="178"/>
    </location>
</feature>
<dbReference type="GeneID" id="82878728"/>
<reference evidence="4" key="1">
    <citation type="submission" date="2013-02" db="EMBL/GenBank/DDBJ databases">
        <title>The complete genome sequence of Corynebacterium casei LMG S-19264 (=DSM 44701).</title>
        <authorList>
            <person name="Ruckert C."/>
            <person name="Albersmeier A."/>
            <person name="Kalinowski J."/>
        </authorList>
    </citation>
    <scope>NUCLEOTIDE SEQUENCE [LARGE SCALE GENOMIC DNA]</scope>
    <source>
        <strain evidence="4">LMG S-19264</strain>
    </source>
</reference>
<organism evidence="3 4">
    <name type="scientific">Corynebacterium casei LMG S-19264</name>
    <dbReference type="NCBI Taxonomy" id="1285583"/>
    <lineage>
        <taxon>Bacteria</taxon>
        <taxon>Bacillati</taxon>
        <taxon>Actinomycetota</taxon>
        <taxon>Actinomycetes</taxon>
        <taxon>Mycobacteriales</taxon>
        <taxon>Corynebacteriaceae</taxon>
        <taxon>Corynebacterium</taxon>
    </lineage>
</organism>
<dbReference type="PROSITE" id="PS51257">
    <property type="entry name" value="PROKAR_LIPOPROTEIN"/>
    <property type="match status" value="1"/>
</dbReference>
<protein>
    <recommendedName>
        <fullName evidence="5">DUF732 domain-containing protein</fullName>
    </recommendedName>
</protein>
<dbReference type="RefSeq" id="WP_025388244.1">
    <property type="nucleotide sequence ID" value="NZ_CP004350.1"/>
</dbReference>
<name>A0ABN4CFP2_9CORY</name>
<accession>A0ABN4CFP2</accession>
<keyword evidence="2" id="KW-0732">Signal</keyword>
<evidence type="ECO:0000313" key="4">
    <source>
        <dbReference type="Proteomes" id="UP000019226"/>
    </source>
</evidence>